<keyword evidence="7" id="KW-1185">Reference proteome</keyword>
<sequence>MKTVQGLRTMVSKLLILPTTGTRTMADAVPAFYGFAGPRTPESGVPESGITEPGERRTFEAGSADATAARVVLGGAEVDLLALPSAIDLIAARALRKDTTPLAVASANLDHINHFGAGSRWASVLGGDSTVPEGAPSLEWLTLLDGAPLVSQAERLTGRHWPRLAGSDLIGPLLDVATSLNLSVGFLGGAREAQESLKERLGRERPGLILAGFWSPSREDLTDAEVSTGIAAEIAAAGVDILVVGLGKPRQELWIAEYGSLTGASVLLAFGAVVDFLAGRVKRAPEWVSSKGLEWAWRLALEPRRLARRYLLDGPPAYASLRINSSVIREQSEEQREQFVASAPVGFAPPPVGNRAFAPVGQPADVAVLVVTYNNAQDVDLLIESLRAEAADQWLRVIVADNGSSDGTLEALARHGDVISFATGGNLGYSGGINAAQQHCGDVNYLLVANPDLVIERGSVAALIRRQRNSKAGIVVPALLDEDGSIYPSLRREPSLTRAWADAVLGSHLPGRPAWLSEIDYDRESYQHAHPVEWATGAAMLIEAHLAEEIGPWDERFFLYSEETDLFRRARKAGARDWFEPAARMRHRRGGSGSSSALTALMAVNRVRYAEKHHRPASAAGFRGAAVLSEALRSYQHDHRPALRALLNKGSWDDLPHAVPATRKNDDGGPASAFPAGSIIIPAHNERAVIARSLRSLEPVAAAGTVEIFVVCNGCTDDTAEIARSFPGIRVVEIEQPSKTIAMDTGDSLATAWPRLYLDADVEVEPAAIEQLFRRLGQGDILAARPDSRYDTDGATALVRAFYRARGRMASTKSGLWGAGAFALTREARSRFGTFPPVQADDVFVDRHFSDAEKEIVACPPIKVHVPSNARTLVTVLGRTYRSNVQLLDYQANEGGSSGQSLLELLSSIRGLRTGVDAGVYVGFAVVSRLRKRPAKATTWERDESSRG</sequence>
<organism evidence="6 7">
    <name type="scientific">Arthrobacter terricola</name>
    <dbReference type="NCBI Taxonomy" id="2547396"/>
    <lineage>
        <taxon>Bacteria</taxon>
        <taxon>Bacillati</taxon>
        <taxon>Actinomycetota</taxon>
        <taxon>Actinomycetes</taxon>
        <taxon>Micrococcales</taxon>
        <taxon>Micrococcaceae</taxon>
        <taxon>Arthrobacter</taxon>
    </lineage>
</organism>
<name>A0A4R5KXN4_9MICC</name>
<reference evidence="6 7" key="1">
    <citation type="submission" date="2019-03" db="EMBL/GenBank/DDBJ databases">
        <title>Whole genome sequence of Arthrobacter sp JH1-1.</title>
        <authorList>
            <person name="Trinh H.N."/>
        </authorList>
    </citation>
    <scope>NUCLEOTIDE SEQUENCE [LARGE SCALE GENOMIC DNA]</scope>
    <source>
        <strain evidence="6 7">JH1-1</strain>
    </source>
</reference>
<dbReference type="PANTHER" id="PTHR43179:SF12">
    <property type="entry name" value="GALACTOFURANOSYLTRANSFERASE GLFT2"/>
    <property type="match status" value="1"/>
</dbReference>
<evidence type="ECO:0000256" key="4">
    <source>
        <dbReference type="ARBA" id="ARBA00022679"/>
    </source>
</evidence>
<dbReference type="InterPro" id="IPR004629">
    <property type="entry name" value="WecG_TagA_CpsF"/>
</dbReference>
<evidence type="ECO:0000256" key="2">
    <source>
        <dbReference type="ARBA" id="ARBA00006739"/>
    </source>
</evidence>
<dbReference type="AlphaFoldDB" id="A0A4R5KXN4"/>
<dbReference type="GO" id="GO:0016757">
    <property type="term" value="F:glycosyltransferase activity"/>
    <property type="evidence" value="ECO:0007669"/>
    <property type="project" value="UniProtKB-KW"/>
</dbReference>
<dbReference type="EMBL" id="SMRU01000004">
    <property type="protein sequence ID" value="TDF99968.1"/>
    <property type="molecule type" value="Genomic_DNA"/>
</dbReference>
<accession>A0A4R5KXN4</accession>
<keyword evidence="3" id="KW-0328">Glycosyltransferase</keyword>
<dbReference type="InterPro" id="IPR001173">
    <property type="entry name" value="Glyco_trans_2-like"/>
</dbReference>
<evidence type="ECO:0000259" key="5">
    <source>
        <dbReference type="Pfam" id="PF00535"/>
    </source>
</evidence>
<dbReference type="Gene3D" id="3.90.550.10">
    <property type="entry name" value="Spore Coat Polysaccharide Biosynthesis Protein SpsA, Chain A"/>
    <property type="match status" value="2"/>
</dbReference>
<dbReference type="Proteomes" id="UP000295511">
    <property type="component" value="Unassembled WGS sequence"/>
</dbReference>
<keyword evidence="4 6" id="KW-0808">Transferase</keyword>
<dbReference type="NCBIfam" id="TIGR00696">
    <property type="entry name" value="wecG_tagA_cpsF"/>
    <property type="match status" value="1"/>
</dbReference>
<gene>
    <name evidence="6" type="ORF">E1809_04650</name>
</gene>
<dbReference type="Pfam" id="PF03808">
    <property type="entry name" value="Glyco_tran_WecG"/>
    <property type="match status" value="1"/>
</dbReference>
<feature type="domain" description="Glycosyltransferase 2-like" evidence="5">
    <location>
        <begin position="368"/>
        <end position="490"/>
    </location>
</feature>
<evidence type="ECO:0000313" key="6">
    <source>
        <dbReference type="EMBL" id="TDF99968.1"/>
    </source>
</evidence>
<dbReference type="CDD" id="cd06533">
    <property type="entry name" value="Glyco_transf_WecG_TagA"/>
    <property type="match status" value="1"/>
</dbReference>
<dbReference type="SUPFAM" id="SSF53448">
    <property type="entry name" value="Nucleotide-diphospho-sugar transferases"/>
    <property type="match status" value="2"/>
</dbReference>
<comment type="pathway">
    <text evidence="1">Cell wall biogenesis; cell wall polysaccharide biosynthesis.</text>
</comment>
<proteinExistence type="inferred from homology"/>
<dbReference type="PANTHER" id="PTHR43179">
    <property type="entry name" value="RHAMNOSYLTRANSFERASE WBBL"/>
    <property type="match status" value="1"/>
</dbReference>
<evidence type="ECO:0000256" key="3">
    <source>
        <dbReference type="ARBA" id="ARBA00022676"/>
    </source>
</evidence>
<dbReference type="OrthoDB" id="9771846at2"/>
<comment type="caution">
    <text evidence="6">The sequence shown here is derived from an EMBL/GenBank/DDBJ whole genome shotgun (WGS) entry which is preliminary data.</text>
</comment>
<evidence type="ECO:0000256" key="1">
    <source>
        <dbReference type="ARBA" id="ARBA00004776"/>
    </source>
</evidence>
<protein>
    <submittedName>
        <fullName evidence="6">WecB/TagA/CpsF family glycosyltransferase</fullName>
    </submittedName>
</protein>
<feature type="domain" description="Glycosyltransferase 2-like" evidence="5">
    <location>
        <begin position="678"/>
        <end position="799"/>
    </location>
</feature>
<comment type="similarity">
    <text evidence="2">Belongs to the glycosyltransferase 2 family.</text>
</comment>
<dbReference type="InterPro" id="IPR029044">
    <property type="entry name" value="Nucleotide-diphossugar_trans"/>
</dbReference>
<dbReference type="Pfam" id="PF00535">
    <property type="entry name" value="Glycos_transf_2"/>
    <property type="match status" value="2"/>
</dbReference>
<evidence type="ECO:0000313" key="7">
    <source>
        <dbReference type="Proteomes" id="UP000295511"/>
    </source>
</evidence>
<dbReference type="RefSeq" id="WP_133203061.1">
    <property type="nucleotide sequence ID" value="NZ_SMRU01000004.1"/>
</dbReference>